<feature type="transmembrane region" description="Helical" evidence="7">
    <location>
        <begin position="119"/>
        <end position="139"/>
    </location>
</feature>
<evidence type="ECO:0000256" key="5">
    <source>
        <dbReference type="ARBA" id="ARBA00022989"/>
    </source>
</evidence>
<dbReference type="AlphaFoldDB" id="A0A7W5UFQ6"/>
<organism evidence="8 9">
    <name type="scientific">Alloprevotella rava</name>
    <dbReference type="NCBI Taxonomy" id="671218"/>
    <lineage>
        <taxon>Bacteria</taxon>
        <taxon>Pseudomonadati</taxon>
        <taxon>Bacteroidota</taxon>
        <taxon>Bacteroidia</taxon>
        <taxon>Bacteroidales</taxon>
        <taxon>Prevotellaceae</taxon>
        <taxon>Alloprevotella</taxon>
    </lineage>
</organism>
<dbReference type="PANTHER" id="PTHR43663">
    <property type="entry name" value="CHROMATE TRANSPORT PROTEIN-RELATED"/>
    <property type="match status" value="1"/>
</dbReference>
<dbReference type="EMBL" id="JACICA010000001">
    <property type="protein sequence ID" value="MBB3701581.1"/>
    <property type="molecule type" value="Genomic_DNA"/>
</dbReference>
<dbReference type="GO" id="GO:0015109">
    <property type="term" value="F:chromate transmembrane transporter activity"/>
    <property type="evidence" value="ECO:0007669"/>
    <property type="project" value="InterPro"/>
</dbReference>
<accession>A0A7W5UFQ6</accession>
<comment type="subcellular location">
    <subcellularLocation>
        <location evidence="1">Cell membrane</location>
        <topology evidence="1">Multi-pass membrane protein</topology>
    </subcellularLocation>
</comment>
<dbReference type="RefSeq" id="WP_183693333.1">
    <property type="nucleotide sequence ID" value="NZ_JACICA010000001.1"/>
</dbReference>
<keyword evidence="5 7" id="KW-1133">Transmembrane helix</keyword>
<dbReference type="InterPro" id="IPR052518">
    <property type="entry name" value="CHR_Transporter"/>
</dbReference>
<evidence type="ECO:0000313" key="9">
    <source>
        <dbReference type="Proteomes" id="UP000541425"/>
    </source>
</evidence>
<proteinExistence type="inferred from homology"/>
<sequence>MLLLYLSLFVSFFLTGLLAFGGAPVLPAFIGNIFISQHEWFSPSQVSNLIALSLITPGDLALNAATVGGYTTAASTLTTGYSILGSFIATLGVTLPSFVSTGIFCRFKSLLKELGITQTVISWLKPVIPGIALSGAILLMMPDAKGGDTISNWELGVSIFLFISTIIGSAKFNFSPIFMLLLCGIAGWILF</sequence>
<dbReference type="PANTHER" id="PTHR43663:SF1">
    <property type="entry name" value="CHROMATE TRANSPORTER"/>
    <property type="match status" value="1"/>
</dbReference>
<dbReference type="Proteomes" id="UP000541425">
    <property type="component" value="Unassembled WGS sequence"/>
</dbReference>
<evidence type="ECO:0000256" key="4">
    <source>
        <dbReference type="ARBA" id="ARBA00022692"/>
    </source>
</evidence>
<keyword evidence="6 7" id="KW-0472">Membrane</keyword>
<evidence type="ECO:0000256" key="3">
    <source>
        <dbReference type="ARBA" id="ARBA00022475"/>
    </source>
</evidence>
<evidence type="ECO:0000313" key="8">
    <source>
        <dbReference type="EMBL" id="MBB3701581.1"/>
    </source>
</evidence>
<evidence type="ECO:0000256" key="6">
    <source>
        <dbReference type="ARBA" id="ARBA00023136"/>
    </source>
</evidence>
<protein>
    <submittedName>
        <fullName evidence="8">Chromate transporter</fullName>
    </submittedName>
</protein>
<dbReference type="InterPro" id="IPR003370">
    <property type="entry name" value="Chromate_transpt"/>
</dbReference>
<reference evidence="8 9" key="1">
    <citation type="submission" date="2020-08" db="EMBL/GenBank/DDBJ databases">
        <title>Genomic Encyclopedia of Type Strains, Phase IV (KMG-IV): sequencing the most valuable type-strain genomes for metagenomic binning, comparative biology and taxonomic classification.</title>
        <authorList>
            <person name="Goeker M."/>
        </authorList>
    </citation>
    <scope>NUCLEOTIDE SEQUENCE [LARGE SCALE GENOMIC DNA]</scope>
    <source>
        <strain evidence="8 9">DSM 22548</strain>
    </source>
</reference>
<comment type="similarity">
    <text evidence="2">Belongs to the chromate ion transporter (CHR) (TC 2.A.51) family.</text>
</comment>
<evidence type="ECO:0000256" key="1">
    <source>
        <dbReference type="ARBA" id="ARBA00004651"/>
    </source>
</evidence>
<evidence type="ECO:0000256" key="7">
    <source>
        <dbReference type="SAM" id="Phobius"/>
    </source>
</evidence>
<dbReference type="Pfam" id="PF02417">
    <property type="entry name" value="Chromate_transp"/>
    <property type="match status" value="1"/>
</dbReference>
<keyword evidence="4 7" id="KW-0812">Transmembrane</keyword>
<gene>
    <name evidence="8" type="ORF">FHS60_000023</name>
</gene>
<evidence type="ECO:0000256" key="2">
    <source>
        <dbReference type="ARBA" id="ARBA00005262"/>
    </source>
</evidence>
<dbReference type="GO" id="GO:0005886">
    <property type="term" value="C:plasma membrane"/>
    <property type="evidence" value="ECO:0007669"/>
    <property type="project" value="UniProtKB-SubCell"/>
</dbReference>
<name>A0A7W5UFQ6_9BACT</name>
<feature type="transmembrane region" description="Helical" evidence="7">
    <location>
        <begin position="159"/>
        <end position="190"/>
    </location>
</feature>
<feature type="transmembrane region" description="Helical" evidence="7">
    <location>
        <begin position="83"/>
        <end position="107"/>
    </location>
</feature>
<comment type="caution">
    <text evidence="8">The sequence shown here is derived from an EMBL/GenBank/DDBJ whole genome shotgun (WGS) entry which is preliminary data.</text>
</comment>
<keyword evidence="3" id="KW-1003">Cell membrane</keyword>